<evidence type="ECO:0000256" key="1">
    <source>
        <dbReference type="ARBA" id="ARBA00004141"/>
    </source>
</evidence>
<comment type="caution">
    <text evidence="7">The sequence shown here is derived from an EMBL/GenBank/DDBJ whole genome shotgun (WGS) entry which is preliminary data.</text>
</comment>
<feature type="transmembrane region" description="Helical" evidence="6">
    <location>
        <begin position="287"/>
        <end position="305"/>
    </location>
</feature>
<evidence type="ECO:0000313" key="7">
    <source>
        <dbReference type="EMBL" id="KAK8898044.1"/>
    </source>
</evidence>
<dbReference type="Pfam" id="PF04515">
    <property type="entry name" value="Choline_transpo"/>
    <property type="match status" value="1"/>
</dbReference>
<feature type="transmembrane region" description="Helical" evidence="6">
    <location>
        <begin position="91"/>
        <end position="109"/>
    </location>
</feature>
<feature type="transmembrane region" description="Helical" evidence="6">
    <location>
        <begin position="147"/>
        <end position="170"/>
    </location>
</feature>
<evidence type="ECO:0000256" key="2">
    <source>
        <dbReference type="ARBA" id="ARBA00007168"/>
    </source>
</evidence>
<dbReference type="InterPro" id="IPR007603">
    <property type="entry name" value="Choline_transptr-like"/>
</dbReference>
<dbReference type="EMBL" id="JAPFFF010000001">
    <property type="protein sequence ID" value="KAK8898044.1"/>
    <property type="molecule type" value="Genomic_DNA"/>
</dbReference>
<feature type="transmembrane region" description="Helical" evidence="6">
    <location>
        <begin position="227"/>
        <end position="247"/>
    </location>
</feature>
<keyword evidence="8" id="KW-1185">Reference proteome</keyword>
<organism evidence="7 8">
    <name type="scientific">Tritrichomonas musculus</name>
    <dbReference type="NCBI Taxonomy" id="1915356"/>
    <lineage>
        <taxon>Eukaryota</taxon>
        <taxon>Metamonada</taxon>
        <taxon>Parabasalia</taxon>
        <taxon>Tritrichomonadida</taxon>
        <taxon>Tritrichomonadidae</taxon>
        <taxon>Tritrichomonas</taxon>
    </lineage>
</organism>
<comment type="similarity">
    <text evidence="2 6">Belongs to the CTL (choline transporter-like) family.</text>
</comment>
<evidence type="ECO:0000256" key="4">
    <source>
        <dbReference type="ARBA" id="ARBA00022989"/>
    </source>
</evidence>
<feature type="transmembrane region" description="Helical" evidence="6">
    <location>
        <begin position="190"/>
        <end position="215"/>
    </location>
</feature>
<sequence>MRLHSPSPIRSPTYFKKVHLESGYHGLIWSFLFLINLLITFIACYYIIDESIGFKTALNLFSLGKQNYNDALNLNPDFYQSIIMMKKSIKLAILATFTSNIAHLLYAFIFPKFYIQFYLIISLILSLIPAIILFIPQTSLLTSDYSMWGAIFALISAGIGILIFFIYQKYVGTSAELMKTSVRILAKHPSLIIVDIIQSILLLFITLIYSIIITILKFYSSEKEYSISIYAYGIFSYYWILMTVYYTCYMTTAGVIGFECYLGNSNSIPSNLVFLSFKRSITKNFGCAAFAGFILAVIQTLNFVVEYLNPEKRREKKKSNENDDDDDDKKDNAALLLIMTILYHLFKFILSILESYFSYISRQALIYCAVYGCSYKEGCRRYHQNGFYDKMHKLQHESIISGATGTNYLLFMLLAGFIVYNLQMTAYNDAAIASLTVFLTEVFMLVFTFSNSLVSNASDTIFLCYLENPSAINLNHHNLYKRIAGKQY</sequence>
<feature type="transmembrane region" description="Helical" evidence="6">
    <location>
        <begin position="27"/>
        <end position="48"/>
    </location>
</feature>
<feature type="transmembrane region" description="Helical" evidence="6">
    <location>
        <begin position="432"/>
        <end position="454"/>
    </location>
</feature>
<gene>
    <name evidence="7" type="ORF">M9Y10_000304</name>
</gene>
<feature type="transmembrane region" description="Helical" evidence="6">
    <location>
        <begin position="115"/>
        <end position="135"/>
    </location>
</feature>
<evidence type="ECO:0000256" key="6">
    <source>
        <dbReference type="RuleBase" id="RU368066"/>
    </source>
</evidence>
<proteinExistence type="inferred from homology"/>
<dbReference type="PANTHER" id="PTHR12385">
    <property type="entry name" value="CHOLINE TRANSPORTER-LIKE (SLC FAMILY 44)"/>
    <property type="match status" value="1"/>
</dbReference>
<accession>A0ABR2L3V9</accession>
<keyword evidence="4 6" id="KW-1133">Transmembrane helix</keyword>
<feature type="transmembrane region" description="Helical" evidence="6">
    <location>
        <begin position="399"/>
        <end position="420"/>
    </location>
</feature>
<keyword evidence="5 6" id="KW-0472">Membrane</keyword>
<evidence type="ECO:0000256" key="3">
    <source>
        <dbReference type="ARBA" id="ARBA00022692"/>
    </source>
</evidence>
<feature type="transmembrane region" description="Helical" evidence="6">
    <location>
        <begin position="333"/>
        <end position="353"/>
    </location>
</feature>
<dbReference type="PANTHER" id="PTHR12385:SF4">
    <property type="entry name" value="PROTEIN PNS1"/>
    <property type="match status" value="1"/>
</dbReference>
<protein>
    <recommendedName>
        <fullName evidence="6">Choline transporter-like protein</fullName>
    </recommendedName>
</protein>
<comment type="subcellular location">
    <subcellularLocation>
        <location evidence="6">Cell membrane</location>
        <topology evidence="6">Multi-pass membrane protein</topology>
    </subcellularLocation>
    <subcellularLocation>
        <location evidence="1">Membrane</location>
        <topology evidence="1">Multi-pass membrane protein</topology>
    </subcellularLocation>
</comment>
<name>A0ABR2L3V9_9EUKA</name>
<comment type="function">
    <text evidence="6">Choline transporter.</text>
</comment>
<evidence type="ECO:0000313" key="8">
    <source>
        <dbReference type="Proteomes" id="UP001470230"/>
    </source>
</evidence>
<reference evidence="7 8" key="1">
    <citation type="submission" date="2024-04" db="EMBL/GenBank/DDBJ databases">
        <title>Tritrichomonas musculus Genome.</title>
        <authorList>
            <person name="Alves-Ferreira E."/>
            <person name="Grigg M."/>
            <person name="Lorenzi H."/>
            <person name="Galac M."/>
        </authorList>
    </citation>
    <scope>NUCLEOTIDE SEQUENCE [LARGE SCALE GENOMIC DNA]</scope>
    <source>
        <strain evidence="7 8">EAF2021</strain>
    </source>
</reference>
<evidence type="ECO:0000256" key="5">
    <source>
        <dbReference type="ARBA" id="ARBA00023136"/>
    </source>
</evidence>
<dbReference type="Proteomes" id="UP001470230">
    <property type="component" value="Unassembled WGS sequence"/>
</dbReference>
<keyword evidence="3 6" id="KW-0812">Transmembrane</keyword>